<keyword evidence="8 9" id="KW-0472">Membrane</keyword>
<protein>
    <submittedName>
        <fullName evidence="12">Protein GET1</fullName>
    </submittedName>
</protein>
<keyword evidence="5 9" id="KW-0256">Endoplasmic reticulum</keyword>
<evidence type="ECO:0000313" key="12">
    <source>
        <dbReference type="EMBL" id="KPI42920.1"/>
    </source>
</evidence>
<evidence type="ECO:0000256" key="6">
    <source>
        <dbReference type="ARBA" id="ARBA00022989"/>
    </source>
</evidence>
<sequence>MSLLVVVFFLELALYLITTVGAKPINELLWQLWSRTPFGTSKDVQEQIRLRREVVRMKRELGGISAQDDFARWAKLRRQHDKAMEEHDKKAAAVGNARTSFDSKATMFRWTCTSGVKFALQFWHAKSPIYTYPREWFPWPIEFALGFPRCPYGGVSINVWSNSCGIVIALVGDVIMSVMQKSAQPQKEKVAMPARGPSSIPSAPDVD</sequence>
<keyword evidence="3 9" id="KW-0813">Transport</keyword>
<dbReference type="PANTHER" id="PTHR42650">
    <property type="entry name" value="TAIL-ANCHORED PROTEIN INSERTION RECEPTOR WRB"/>
    <property type="match status" value="1"/>
</dbReference>
<accession>A0A0N1HDA3</accession>
<dbReference type="AlphaFoldDB" id="A0A0N1HDA3"/>
<dbReference type="GO" id="GO:0043529">
    <property type="term" value="C:GET complex"/>
    <property type="evidence" value="ECO:0007669"/>
    <property type="project" value="InterPro"/>
</dbReference>
<evidence type="ECO:0000256" key="8">
    <source>
        <dbReference type="ARBA" id="ARBA00023136"/>
    </source>
</evidence>
<evidence type="ECO:0000256" key="4">
    <source>
        <dbReference type="ARBA" id="ARBA00022692"/>
    </source>
</evidence>
<comment type="similarity">
    <text evidence="2 9">Belongs to the WRB/GET1 family.</text>
</comment>
<dbReference type="STRING" id="1664694.A0A0N1HDA3"/>
<dbReference type="OrthoDB" id="69461at2759"/>
<feature type="topological domain" description="Cytoplasmic" evidence="9">
    <location>
        <begin position="172"/>
        <end position="207"/>
    </location>
</feature>
<dbReference type="GO" id="GO:0071816">
    <property type="term" value="P:tail-anchored membrane protein insertion into ER membrane"/>
    <property type="evidence" value="ECO:0007669"/>
    <property type="project" value="InterPro"/>
</dbReference>
<dbReference type="RefSeq" id="XP_018002883.1">
    <property type="nucleotide sequence ID" value="XM_018141991.1"/>
</dbReference>
<dbReference type="GO" id="GO:0043495">
    <property type="term" value="F:protein-membrane adaptor activity"/>
    <property type="evidence" value="ECO:0007669"/>
    <property type="project" value="TreeGrafter"/>
</dbReference>
<dbReference type="GeneID" id="28733871"/>
<dbReference type="Proteomes" id="UP000038010">
    <property type="component" value="Unassembled WGS sequence"/>
</dbReference>
<dbReference type="PANTHER" id="PTHR42650:SF1">
    <property type="entry name" value="GUIDED ENTRY OF TAIL-ANCHORED PROTEINS FACTOR 1"/>
    <property type="match status" value="1"/>
</dbReference>
<keyword evidence="7" id="KW-0175">Coiled coil</keyword>
<evidence type="ECO:0000256" key="3">
    <source>
        <dbReference type="ARBA" id="ARBA00022448"/>
    </source>
</evidence>
<evidence type="ECO:0000256" key="5">
    <source>
        <dbReference type="ARBA" id="ARBA00022824"/>
    </source>
</evidence>
<feature type="signal peptide" evidence="11">
    <location>
        <begin position="1"/>
        <end position="22"/>
    </location>
</feature>
<feature type="topological domain" description="Lumenal" evidence="9">
    <location>
        <begin position="1"/>
        <end position="3"/>
    </location>
</feature>
<dbReference type="InterPro" id="IPR027538">
    <property type="entry name" value="Get1_fungi"/>
</dbReference>
<keyword evidence="13" id="KW-1185">Reference proteome</keyword>
<keyword evidence="4 9" id="KW-0812">Transmembrane</keyword>
<dbReference type="HAMAP" id="MF_03113">
    <property type="entry name" value="Get1"/>
    <property type="match status" value="1"/>
</dbReference>
<evidence type="ECO:0000256" key="9">
    <source>
        <dbReference type="HAMAP-Rule" id="MF_03113"/>
    </source>
</evidence>
<reference evidence="12 13" key="1">
    <citation type="submission" date="2015-06" db="EMBL/GenBank/DDBJ databases">
        <title>Draft genome of the ant-associated black yeast Phialophora attae CBS 131958.</title>
        <authorList>
            <person name="Moreno L.F."/>
            <person name="Stielow B.J."/>
            <person name="de Hoog S."/>
            <person name="Vicente V.A."/>
            <person name="Weiss V.A."/>
            <person name="de Vries M."/>
            <person name="Cruz L.M."/>
            <person name="Souza E.M."/>
        </authorList>
    </citation>
    <scope>NUCLEOTIDE SEQUENCE [LARGE SCALE GENOMIC DNA]</scope>
    <source>
        <strain evidence="12 13">CBS 131958</strain>
    </source>
</reference>
<comment type="caution">
    <text evidence="12">The sequence shown here is derived from an EMBL/GenBank/DDBJ whole genome shotgun (WGS) entry which is preliminary data.</text>
</comment>
<organism evidence="12 13">
    <name type="scientific">Cyphellophora attinorum</name>
    <dbReference type="NCBI Taxonomy" id="1664694"/>
    <lineage>
        <taxon>Eukaryota</taxon>
        <taxon>Fungi</taxon>
        <taxon>Dikarya</taxon>
        <taxon>Ascomycota</taxon>
        <taxon>Pezizomycotina</taxon>
        <taxon>Eurotiomycetes</taxon>
        <taxon>Chaetothyriomycetidae</taxon>
        <taxon>Chaetothyriales</taxon>
        <taxon>Cyphellophoraceae</taxon>
        <taxon>Cyphellophora</taxon>
    </lineage>
</organism>
<dbReference type="Pfam" id="PF04420">
    <property type="entry name" value="CHD5"/>
    <property type="match status" value="1"/>
</dbReference>
<keyword evidence="6 9" id="KW-1133">Transmembrane helix</keyword>
<evidence type="ECO:0000256" key="2">
    <source>
        <dbReference type="ARBA" id="ARBA00010799"/>
    </source>
</evidence>
<dbReference type="InterPro" id="IPR029012">
    <property type="entry name" value="Helix_hairpin_bin_sf"/>
</dbReference>
<dbReference type="VEuPathDB" id="FungiDB:AB675_2051"/>
<proteinExistence type="inferred from homology"/>
<keyword evidence="11" id="KW-0732">Signal</keyword>
<comment type="caution">
    <text evidence="9">Lacks conserved residue(s) required for the propagation of feature annotation.</text>
</comment>
<name>A0A0N1HDA3_9EURO</name>
<evidence type="ECO:0000256" key="1">
    <source>
        <dbReference type="ARBA" id="ARBA00004477"/>
    </source>
</evidence>
<evidence type="ECO:0000313" key="13">
    <source>
        <dbReference type="Proteomes" id="UP000038010"/>
    </source>
</evidence>
<feature type="region of interest" description="Disordered" evidence="10">
    <location>
        <begin position="184"/>
        <end position="207"/>
    </location>
</feature>
<evidence type="ECO:0000256" key="11">
    <source>
        <dbReference type="SAM" id="SignalP"/>
    </source>
</evidence>
<dbReference type="GO" id="GO:0005789">
    <property type="term" value="C:endoplasmic reticulum membrane"/>
    <property type="evidence" value="ECO:0007669"/>
    <property type="project" value="UniProtKB-SubCell"/>
</dbReference>
<evidence type="ECO:0000256" key="10">
    <source>
        <dbReference type="SAM" id="MobiDB-lite"/>
    </source>
</evidence>
<evidence type="ECO:0000256" key="7">
    <source>
        <dbReference type="ARBA" id="ARBA00023054"/>
    </source>
</evidence>
<gene>
    <name evidence="9" type="primary">GET1</name>
    <name evidence="12" type="ORF">AB675_2051</name>
</gene>
<dbReference type="InterPro" id="IPR028945">
    <property type="entry name" value="Get1"/>
</dbReference>
<comment type="subcellular location">
    <subcellularLocation>
        <location evidence="1">Endoplasmic reticulum membrane</location>
        <topology evidence="1">Multi-pass membrane protein</topology>
    </subcellularLocation>
</comment>
<feature type="chain" id="PRO_5005873324" evidence="11">
    <location>
        <begin position="23"/>
        <end position="207"/>
    </location>
</feature>
<dbReference type="Gene3D" id="1.10.287.660">
    <property type="entry name" value="Helix hairpin bin"/>
    <property type="match status" value="1"/>
</dbReference>
<dbReference type="EMBL" id="LFJN01000006">
    <property type="protein sequence ID" value="KPI42920.1"/>
    <property type="molecule type" value="Genomic_DNA"/>
</dbReference>